<dbReference type="PANTHER" id="PTHR34985:SF1">
    <property type="entry name" value="SLR0554 PROTEIN"/>
    <property type="match status" value="1"/>
</dbReference>
<dbReference type="InterPro" id="IPR007936">
    <property type="entry name" value="VapE-like_dom"/>
</dbReference>
<gene>
    <name evidence="3" type="ORF">UFOVP728_38</name>
</gene>
<name>A0A6J5NPK2_9CAUD</name>
<evidence type="ECO:0000259" key="2">
    <source>
        <dbReference type="Pfam" id="PF09250"/>
    </source>
</evidence>
<evidence type="ECO:0000259" key="1">
    <source>
        <dbReference type="Pfam" id="PF05272"/>
    </source>
</evidence>
<organism evidence="3">
    <name type="scientific">uncultured Caudovirales phage</name>
    <dbReference type="NCBI Taxonomy" id="2100421"/>
    <lineage>
        <taxon>Viruses</taxon>
        <taxon>Duplodnaviria</taxon>
        <taxon>Heunggongvirae</taxon>
        <taxon>Uroviricota</taxon>
        <taxon>Caudoviricetes</taxon>
        <taxon>Peduoviridae</taxon>
        <taxon>Maltschvirus</taxon>
        <taxon>Maltschvirus maltsch</taxon>
    </lineage>
</organism>
<feature type="domain" description="Virulence-associated protein E-like" evidence="1">
    <location>
        <begin position="435"/>
        <end position="640"/>
    </location>
</feature>
<protein>
    <submittedName>
        <fullName evidence="3">DNA primase/polymerase, bifunctional, N-terminal</fullName>
    </submittedName>
</protein>
<dbReference type="EMBL" id="LR796706">
    <property type="protein sequence ID" value="CAB4161259.1"/>
    <property type="molecule type" value="Genomic_DNA"/>
</dbReference>
<dbReference type="Pfam" id="PF05272">
    <property type="entry name" value="VapE-like_dom"/>
    <property type="match status" value="1"/>
</dbReference>
<dbReference type="PANTHER" id="PTHR34985">
    <property type="entry name" value="SLR0554 PROTEIN"/>
    <property type="match status" value="1"/>
</dbReference>
<accession>A0A6J5NPK2</accession>
<dbReference type="Pfam" id="PF09250">
    <property type="entry name" value="Prim-Pol"/>
    <property type="match status" value="1"/>
</dbReference>
<dbReference type="InterPro" id="IPR015330">
    <property type="entry name" value="DNA_primase/pol_bifunc_N"/>
</dbReference>
<sequence>MTTANQIGAPWGAGAEAWTHFADHLGLREDLLPVVSNPQARVSARSALRQIGKVPSRYNNDREVVGMPAWTSHRATERDVERWQRDSDYGICIQTRVARAIDIDVQDAELAQRIRETVELILGPLPARVRSNSSKCLLAFKLEGSWQKRVLRTEHGPIEFLGTGQQFIGVGTHPSGVRYEWEGGLPDSLDWVTAAEFEALWAALGELYAVSAMVGRPGAVRPTVARTAGDVAPSDDVLAYLERGGWVRSFDSQGRAHITCPWEHEHSDAGEGSESATTYFPAGVGGFAQGHFRCLHAHCEHRRDGDFLEAVGYVQADFAALEPAPGEAEPPLALPPFERDRAGRILSSVGNLEMALRRGDVAGVHIGYDAFSDEIMAAPWGTQDWRPFTDADYTRLRIRLESGPTGFCAIGREMIRDVVAMVAQDKRFDSAQVWLDGLRWDGRPRIERFLADYFGAELTEYVRAVALYVWTAMAGRVLDPGCQADMVPIFVGDQGVGKSTGVAAMVPAPEHFMEVRLDEAEETLARRMRAKLIGEIGELRGMASREIEHIKAFVTRRHEEWVPKYREFAVKFPRRLVFIGTTNADEFLGDETGNRRWLPVRVGQVDREAIARDRDQLWAEAAVRWLAEGVVWMGVEEQAAPAHEEHRIVDAWEETIARWLEEPAGVEGDGRNRDGLVRTTAVLSSALGLVPSQVTRREQLRVAKVLRALGGRKTRARVDGVFAQMWAF</sequence>
<evidence type="ECO:0000313" key="3">
    <source>
        <dbReference type="EMBL" id="CAB4161259.1"/>
    </source>
</evidence>
<reference evidence="3" key="1">
    <citation type="submission" date="2020-04" db="EMBL/GenBank/DDBJ databases">
        <authorList>
            <person name="Chiriac C."/>
            <person name="Salcher M."/>
            <person name="Ghai R."/>
            <person name="Kavagutti S V."/>
        </authorList>
    </citation>
    <scope>NUCLEOTIDE SEQUENCE</scope>
</reference>
<feature type="domain" description="DNA primase/polymerase bifunctional N-terminal" evidence="2">
    <location>
        <begin position="69"/>
        <end position="183"/>
    </location>
</feature>
<proteinExistence type="predicted"/>